<evidence type="ECO:0000256" key="1">
    <source>
        <dbReference type="ARBA" id="ARBA00006382"/>
    </source>
</evidence>
<protein>
    <submittedName>
        <fullName evidence="6">Leucine dehydrogenase</fullName>
    </submittedName>
</protein>
<dbReference type="Proteomes" id="UP000603352">
    <property type="component" value="Unassembled WGS sequence"/>
</dbReference>
<comment type="caution">
    <text evidence="6">The sequence shown here is derived from an EMBL/GenBank/DDBJ whole genome shotgun (WGS) entry which is preliminary data.</text>
</comment>
<comment type="similarity">
    <text evidence="1 4">Belongs to the Glu/Leu/Phe/Val dehydrogenases family.</text>
</comment>
<dbReference type="PIRSF" id="PIRSF000188">
    <property type="entry name" value="Phe_leu_dh"/>
    <property type="match status" value="1"/>
</dbReference>
<evidence type="ECO:0000256" key="3">
    <source>
        <dbReference type="ARBA" id="ARBA00023027"/>
    </source>
</evidence>
<gene>
    <name evidence="6" type="primary">ldh</name>
    <name evidence="6" type="ORF">GCM10011505_18470</name>
</gene>
<dbReference type="InterPro" id="IPR006095">
    <property type="entry name" value="Glu/Leu/Phe/Val/Trp_DH"/>
</dbReference>
<dbReference type="SUPFAM" id="SSF53223">
    <property type="entry name" value="Aminoacid dehydrogenase-like, N-terminal domain"/>
    <property type="match status" value="1"/>
</dbReference>
<dbReference type="InterPro" id="IPR016211">
    <property type="entry name" value="Glu/Phe/Leu/Val/Trp_DH_bac/arc"/>
</dbReference>
<dbReference type="SMART" id="SM00839">
    <property type="entry name" value="ELFV_dehydrog"/>
    <property type="match status" value="1"/>
</dbReference>
<dbReference type="PANTHER" id="PTHR42722:SF1">
    <property type="entry name" value="VALINE DEHYDROGENASE"/>
    <property type="match status" value="1"/>
</dbReference>
<evidence type="ECO:0000313" key="6">
    <source>
        <dbReference type="EMBL" id="GGB37314.1"/>
    </source>
</evidence>
<dbReference type="PANTHER" id="PTHR42722">
    <property type="entry name" value="LEUCINE DEHYDROGENASE"/>
    <property type="match status" value="1"/>
</dbReference>
<dbReference type="Gene3D" id="3.40.50.720">
    <property type="entry name" value="NAD(P)-binding Rossmann-like Domain"/>
    <property type="match status" value="1"/>
</dbReference>
<dbReference type="Pfam" id="PF02812">
    <property type="entry name" value="ELFV_dehydrog_N"/>
    <property type="match status" value="1"/>
</dbReference>
<keyword evidence="7" id="KW-1185">Reference proteome</keyword>
<dbReference type="EMBL" id="BMDZ01000017">
    <property type="protein sequence ID" value="GGB37314.1"/>
    <property type="molecule type" value="Genomic_DNA"/>
</dbReference>
<organism evidence="6 7">
    <name type="scientific">Tistrella bauzanensis</name>
    <dbReference type="NCBI Taxonomy" id="657419"/>
    <lineage>
        <taxon>Bacteria</taxon>
        <taxon>Pseudomonadati</taxon>
        <taxon>Pseudomonadota</taxon>
        <taxon>Alphaproteobacteria</taxon>
        <taxon>Geminicoccales</taxon>
        <taxon>Geminicoccaceae</taxon>
        <taxon>Tistrella</taxon>
    </lineage>
</organism>
<dbReference type="RefSeq" id="WP_188577074.1">
    <property type="nucleotide sequence ID" value="NZ_BMDZ01000017.1"/>
</dbReference>
<feature type="domain" description="Glutamate/phenylalanine/leucine/valine/L-tryptophan dehydrogenase C-terminal" evidence="5">
    <location>
        <begin position="141"/>
        <end position="355"/>
    </location>
</feature>
<evidence type="ECO:0000259" key="5">
    <source>
        <dbReference type="SMART" id="SM00839"/>
    </source>
</evidence>
<proteinExistence type="inferred from homology"/>
<name>A0ABQ1IEC2_9PROT</name>
<accession>A0ABQ1IEC2</accession>
<dbReference type="InterPro" id="IPR006097">
    <property type="entry name" value="Glu/Leu/Phe/Val/Trp_DH_dimer"/>
</dbReference>
<evidence type="ECO:0000256" key="4">
    <source>
        <dbReference type="RuleBase" id="RU004417"/>
    </source>
</evidence>
<dbReference type="Gene3D" id="3.40.50.10860">
    <property type="entry name" value="Leucine Dehydrogenase, chain A, domain 1"/>
    <property type="match status" value="1"/>
</dbReference>
<dbReference type="PRINTS" id="PR00082">
    <property type="entry name" value="GLFDHDRGNASE"/>
</dbReference>
<dbReference type="InterPro" id="IPR036291">
    <property type="entry name" value="NAD(P)-bd_dom_sf"/>
</dbReference>
<evidence type="ECO:0000313" key="7">
    <source>
        <dbReference type="Proteomes" id="UP000603352"/>
    </source>
</evidence>
<dbReference type="CDD" id="cd01075">
    <property type="entry name" value="NAD_bind_Leu_Phe_Val_DH"/>
    <property type="match status" value="1"/>
</dbReference>
<dbReference type="InterPro" id="IPR006096">
    <property type="entry name" value="Glu/Leu/Phe/Val/Trp_DH_C"/>
</dbReference>
<dbReference type="Pfam" id="PF00208">
    <property type="entry name" value="ELFV_dehydrog"/>
    <property type="match status" value="1"/>
</dbReference>
<dbReference type="InterPro" id="IPR046346">
    <property type="entry name" value="Aminoacid_DH-like_N_sf"/>
</dbReference>
<keyword evidence="2 4" id="KW-0560">Oxidoreductase</keyword>
<sequence length="359" mass="36983">MSVFSSRAFDGHEQVVFGHDPDTGLKAVIAIHSTVLGPGVGGCRMWAYDDEAAAVTDALRLSRGMTYKNAMAGLAFGGAKAVILGDARRDKTPAMMRAFGRVVDRLAGRYITAEDVGIGTEDMAQVRRQTTHVLGLADTSGDPSPFTALGVFLGIKAALDHGKAGASAATDSLAGVTVAVQGLGHVGADLARRLHEAGAKLVVADIHQDAAARVARLTGARIADPATIHAEPVDVYAPCALGGVLNDRTIPELSARIIAGAANNQLAEPRHARELADRGILYAPDYVINAGGVINIAVEHDAAGYDAGRATARVHGISETMARIFAEATASGRTTAEVADAMAEARIAAHAASRDASAA</sequence>
<keyword evidence="3" id="KW-0520">NAD</keyword>
<dbReference type="SUPFAM" id="SSF51735">
    <property type="entry name" value="NAD(P)-binding Rossmann-fold domains"/>
    <property type="match status" value="1"/>
</dbReference>
<reference evidence="7" key="1">
    <citation type="journal article" date="2019" name="Int. J. Syst. Evol. Microbiol.">
        <title>The Global Catalogue of Microorganisms (GCM) 10K type strain sequencing project: providing services to taxonomists for standard genome sequencing and annotation.</title>
        <authorList>
            <consortium name="The Broad Institute Genomics Platform"/>
            <consortium name="The Broad Institute Genome Sequencing Center for Infectious Disease"/>
            <person name="Wu L."/>
            <person name="Ma J."/>
        </authorList>
    </citation>
    <scope>NUCLEOTIDE SEQUENCE [LARGE SCALE GENOMIC DNA]</scope>
    <source>
        <strain evidence="7">CGMCC 1.10188</strain>
    </source>
</reference>
<evidence type="ECO:0000256" key="2">
    <source>
        <dbReference type="ARBA" id="ARBA00023002"/>
    </source>
</evidence>